<accession>A0A0M3K9A0</accession>
<name>A0A0M3K9A0_ANISI</name>
<dbReference type="AlphaFoldDB" id="A0A0M3K9A0"/>
<reference evidence="5" key="1">
    <citation type="submission" date="2017-02" db="UniProtKB">
        <authorList>
            <consortium name="WormBaseParasite"/>
        </authorList>
    </citation>
    <scope>IDENTIFICATION</scope>
</reference>
<gene>
    <name evidence="3" type="ORF">ASIM_LOCUS16946</name>
</gene>
<evidence type="ECO:0000256" key="2">
    <source>
        <dbReference type="SAM" id="Phobius"/>
    </source>
</evidence>
<evidence type="ECO:0000313" key="3">
    <source>
        <dbReference type="EMBL" id="VDK59113.1"/>
    </source>
</evidence>
<feature type="region of interest" description="Disordered" evidence="1">
    <location>
        <begin position="1"/>
        <end position="74"/>
    </location>
</feature>
<keyword evidence="2" id="KW-1133">Transmembrane helix</keyword>
<dbReference type="Proteomes" id="UP000267096">
    <property type="component" value="Unassembled WGS sequence"/>
</dbReference>
<evidence type="ECO:0000313" key="4">
    <source>
        <dbReference type="Proteomes" id="UP000267096"/>
    </source>
</evidence>
<keyword evidence="4" id="KW-1185">Reference proteome</keyword>
<sequence length="150" mass="16453">MLGRGRAGGSGRGGSSKKPTVLPNLAVAGKRENREQPETSGRGSSKNTKRGRGRGAGGRGGRGRGGAGNHRDSHKHVLIEQVGIFSTGLNDDGRHDRSKTDDFNGLPLNYFYRFIYFFAILKLFILHVLIVSLYQKFLFGTKVKEFNSIM</sequence>
<feature type="compositionally biased region" description="Gly residues" evidence="1">
    <location>
        <begin position="54"/>
        <end position="68"/>
    </location>
</feature>
<reference evidence="3 4" key="2">
    <citation type="submission" date="2018-11" db="EMBL/GenBank/DDBJ databases">
        <authorList>
            <consortium name="Pathogen Informatics"/>
        </authorList>
    </citation>
    <scope>NUCLEOTIDE SEQUENCE [LARGE SCALE GENOMIC DNA]</scope>
</reference>
<keyword evidence="2" id="KW-0472">Membrane</keyword>
<proteinExistence type="predicted"/>
<evidence type="ECO:0000313" key="5">
    <source>
        <dbReference type="WBParaSite" id="ASIM_0001754201-mRNA-1"/>
    </source>
</evidence>
<keyword evidence="2" id="KW-0812">Transmembrane</keyword>
<protein>
    <submittedName>
        <fullName evidence="5">HABP4_PAI-RBP1 domain-containing protein</fullName>
    </submittedName>
</protein>
<dbReference type="EMBL" id="UYRR01033583">
    <property type="protein sequence ID" value="VDK59113.1"/>
    <property type="molecule type" value="Genomic_DNA"/>
</dbReference>
<organism evidence="5">
    <name type="scientific">Anisakis simplex</name>
    <name type="common">Herring worm</name>
    <dbReference type="NCBI Taxonomy" id="6269"/>
    <lineage>
        <taxon>Eukaryota</taxon>
        <taxon>Metazoa</taxon>
        <taxon>Ecdysozoa</taxon>
        <taxon>Nematoda</taxon>
        <taxon>Chromadorea</taxon>
        <taxon>Rhabditida</taxon>
        <taxon>Spirurina</taxon>
        <taxon>Ascaridomorpha</taxon>
        <taxon>Ascaridoidea</taxon>
        <taxon>Anisakidae</taxon>
        <taxon>Anisakis</taxon>
        <taxon>Anisakis simplex complex</taxon>
    </lineage>
</organism>
<dbReference type="WBParaSite" id="ASIM_0001754201-mRNA-1">
    <property type="protein sequence ID" value="ASIM_0001754201-mRNA-1"/>
    <property type="gene ID" value="ASIM_0001754201"/>
</dbReference>
<feature type="compositionally biased region" description="Gly residues" evidence="1">
    <location>
        <begin position="1"/>
        <end position="14"/>
    </location>
</feature>
<feature type="transmembrane region" description="Helical" evidence="2">
    <location>
        <begin position="114"/>
        <end position="134"/>
    </location>
</feature>
<evidence type="ECO:0000256" key="1">
    <source>
        <dbReference type="SAM" id="MobiDB-lite"/>
    </source>
</evidence>